<evidence type="ECO:0000313" key="5">
    <source>
        <dbReference type="EMBL" id="CAE0839046.1"/>
    </source>
</evidence>
<gene>
    <name evidence="5" type="ORF">EGYM00163_LOCUS50418</name>
</gene>
<dbReference type="PANTHER" id="PTHR45663:SF11">
    <property type="entry name" value="GEO12009P1"/>
    <property type="match status" value="1"/>
</dbReference>
<dbReference type="InterPro" id="IPR036249">
    <property type="entry name" value="Thioredoxin-like_sf"/>
</dbReference>
<keyword evidence="2" id="KW-0249">Electron transport</keyword>
<evidence type="ECO:0000256" key="2">
    <source>
        <dbReference type="ARBA" id="ARBA00022982"/>
    </source>
</evidence>
<dbReference type="PROSITE" id="PS00194">
    <property type="entry name" value="THIOREDOXIN_1"/>
    <property type="match status" value="1"/>
</dbReference>
<dbReference type="Gene3D" id="3.40.30.10">
    <property type="entry name" value="Glutaredoxin"/>
    <property type="match status" value="1"/>
</dbReference>
<protein>
    <recommendedName>
        <fullName evidence="4">Thioredoxin domain-containing protein</fullName>
    </recommendedName>
</protein>
<keyword evidence="3" id="KW-1015">Disulfide bond</keyword>
<dbReference type="EMBL" id="HBJA01146444">
    <property type="protein sequence ID" value="CAE0839046.1"/>
    <property type="molecule type" value="Transcribed_RNA"/>
</dbReference>
<evidence type="ECO:0000256" key="3">
    <source>
        <dbReference type="ARBA" id="ARBA00023157"/>
    </source>
</evidence>
<proteinExistence type="predicted"/>
<dbReference type="PRINTS" id="PR00421">
    <property type="entry name" value="THIOREDOXIN"/>
</dbReference>
<accession>A0A7S4GJP1</accession>
<dbReference type="PROSITE" id="PS51352">
    <property type="entry name" value="THIOREDOXIN_2"/>
    <property type="match status" value="1"/>
</dbReference>
<dbReference type="Pfam" id="PF00085">
    <property type="entry name" value="Thioredoxin"/>
    <property type="match status" value="1"/>
</dbReference>
<organism evidence="5">
    <name type="scientific">Eutreptiella gymnastica</name>
    <dbReference type="NCBI Taxonomy" id="73025"/>
    <lineage>
        <taxon>Eukaryota</taxon>
        <taxon>Discoba</taxon>
        <taxon>Euglenozoa</taxon>
        <taxon>Euglenida</taxon>
        <taxon>Spirocuta</taxon>
        <taxon>Euglenophyceae</taxon>
        <taxon>Eutreptiales</taxon>
        <taxon>Eutreptiaceae</taxon>
        <taxon>Eutreptiella</taxon>
    </lineage>
</organism>
<dbReference type="GO" id="GO:0005737">
    <property type="term" value="C:cytoplasm"/>
    <property type="evidence" value="ECO:0007669"/>
    <property type="project" value="TreeGrafter"/>
</dbReference>
<dbReference type="InterPro" id="IPR017937">
    <property type="entry name" value="Thioredoxin_CS"/>
</dbReference>
<keyword evidence="1" id="KW-0813">Transport</keyword>
<reference evidence="5" key="1">
    <citation type="submission" date="2021-01" db="EMBL/GenBank/DDBJ databases">
        <authorList>
            <person name="Corre E."/>
            <person name="Pelletier E."/>
            <person name="Niang G."/>
            <person name="Scheremetjew M."/>
            <person name="Finn R."/>
            <person name="Kale V."/>
            <person name="Holt S."/>
            <person name="Cochrane G."/>
            <person name="Meng A."/>
            <person name="Brown T."/>
            <person name="Cohen L."/>
        </authorList>
    </citation>
    <scope>NUCLEOTIDE SEQUENCE</scope>
    <source>
        <strain evidence="5">CCMP1594</strain>
    </source>
</reference>
<evidence type="ECO:0000256" key="1">
    <source>
        <dbReference type="ARBA" id="ARBA00022448"/>
    </source>
</evidence>
<dbReference type="PANTHER" id="PTHR45663">
    <property type="entry name" value="GEO12009P1"/>
    <property type="match status" value="1"/>
</dbReference>
<sequence>MPSRLPCTNDQYHSFPAVQSAHGWCAIEHQRSFSPSLTACIAATLTFMMIMLVTSSAPHVDMPLNLFLPKTIQLPGSFVPSHITQPRHALPATGDMSRPNPIIAHATTPSTVTEPQEDPSGNAVMMVTSDTYDDLVLGAEKVIVYFTAPWCGPCKRISPTVQTLSQDFEGLSVYTYDITTGGGEKAKALGIRSLPWFMIYRNGELLHEFSTVRPADLQTEIEGLLF</sequence>
<evidence type="ECO:0000259" key="4">
    <source>
        <dbReference type="PROSITE" id="PS51352"/>
    </source>
</evidence>
<dbReference type="SUPFAM" id="SSF52833">
    <property type="entry name" value="Thioredoxin-like"/>
    <property type="match status" value="1"/>
</dbReference>
<dbReference type="CDD" id="cd02947">
    <property type="entry name" value="TRX_family"/>
    <property type="match status" value="1"/>
</dbReference>
<dbReference type="GO" id="GO:0015035">
    <property type="term" value="F:protein-disulfide reductase activity"/>
    <property type="evidence" value="ECO:0007669"/>
    <property type="project" value="TreeGrafter"/>
</dbReference>
<name>A0A7S4GJP1_9EUGL</name>
<feature type="domain" description="Thioredoxin" evidence="4">
    <location>
        <begin position="104"/>
        <end position="226"/>
    </location>
</feature>
<dbReference type="InterPro" id="IPR013766">
    <property type="entry name" value="Thioredoxin_domain"/>
</dbReference>
<dbReference type="AlphaFoldDB" id="A0A7S4GJP1"/>